<keyword evidence="6 9" id="KW-1133">Transmembrane helix</keyword>
<organism evidence="11 12">
    <name type="scientific">Acetobacter syzygii</name>
    <dbReference type="NCBI Taxonomy" id="146476"/>
    <lineage>
        <taxon>Bacteria</taxon>
        <taxon>Pseudomonadati</taxon>
        <taxon>Pseudomonadota</taxon>
        <taxon>Alphaproteobacteria</taxon>
        <taxon>Acetobacterales</taxon>
        <taxon>Acetobacteraceae</taxon>
        <taxon>Acetobacter</taxon>
    </lineage>
</organism>
<keyword evidence="4 9" id="KW-0808">Transferase</keyword>
<keyword evidence="11" id="KW-0449">Lipoprotein</keyword>
<comment type="caution">
    <text evidence="11">The sequence shown here is derived from an EMBL/GenBank/DDBJ whole genome shotgun (WGS) entry which is preliminary data.</text>
</comment>
<feature type="transmembrane region" description="Helical" evidence="9">
    <location>
        <begin position="68"/>
        <end position="91"/>
    </location>
</feature>
<dbReference type="Pfam" id="PF00795">
    <property type="entry name" value="CN_hydrolase"/>
    <property type="match status" value="1"/>
</dbReference>
<dbReference type="NCBIfam" id="TIGR00546">
    <property type="entry name" value="lnt"/>
    <property type="match status" value="1"/>
</dbReference>
<evidence type="ECO:0000256" key="4">
    <source>
        <dbReference type="ARBA" id="ARBA00022679"/>
    </source>
</evidence>
<dbReference type="EC" id="2.3.1.269" evidence="9"/>
<sequence length="564" mass="60504">MSTPMRLTTAFARLCPKRETLRFAGILLGLGGLSTLALPPVHCLPVLLLTFGALGLILNATQSWKRAAWAGALFGFGFYAAGLYWLVYAVLIRADEFWWFVPFPSLGCALILAPTVAAPAALCGLLPAGIRRLSAFAALWTLFDMGRTFIFSGFTWNALGSSLAVPGPVGSLLIQPAAWIGEDGLTLALVLLASLCGAIWLEPTVLARWICLQTGANHTPAPSLPDLRKRVFVCSVSGVLLWCVAGNVRLSSTHPTGEPGPIAIMVQGNVSETEKIGRQSPRDIFMRYLRLTAEGVHHAQALQASLNKPGEHFRPIVFLWPETAFPGYDLLQDSPHARQIIMQWATGADAGIIGALRMDDSGHYRNSVIALAPDGAMEAVYDKARLVPFGEYQPPFIPLQIVPQGGMAAGPGPQTWHLADIPAVGPLICYEVIFSGDVVNSHDRPRWLANVTNDAWFGNSAGPRQHLSSVRLRAVEEGLPVARAANTGISVAYDGLGHMIDHLGWDKTGVLVTALPASLPPTLFGRFGQSIPLALCGLLLLLAGVPRRPATRQSVAPSQKTTMH</sequence>
<dbReference type="InterPro" id="IPR003010">
    <property type="entry name" value="C-N_Hydrolase"/>
</dbReference>
<dbReference type="UniPathway" id="UPA00666"/>
<evidence type="ECO:0000256" key="9">
    <source>
        <dbReference type="HAMAP-Rule" id="MF_01148"/>
    </source>
</evidence>
<dbReference type="Proteomes" id="UP000216033">
    <property type="component" value="Unassembled WGS sequence"/>
</dbReference>
<evidence type="ECO:0000256" key="3">
    <source>
        <dbReference type="ARBA" id="ARBA00022475"/>
    </source>
</evidence>
<dbReference type="SUPFAM" id="SSF56317">
    <property type="entry name" value="Carbon-nitrogen hydrolase"/>
    <property type="match status" value="1"/>
</dbReference>
<dbReference type="PANTHER" id="PTHR38686:SF1">
    <property type="entry name" value="APOLIPOPROTEIN N-ACYLTRANSFERASE"/>
    <property type="match status" value="1"/>
</dbReference>
<dbReference type="InterPro" id="IPR045378">
    <property type="entry name" value="LNT_N"/>
</dbReference>
<evidence type="ECO:0000256" key="7">
    <source>
        <dbReference type="ARBA" id="ARBA00023136"/>
    </source>
</evidence>
<keyword evidence="8 9" id="KW-0012">Acyltransferase</keyword>
<keyword evidence="5 9" id="KW-0812">Transmembrane</keyword>
<comment type="caution">
    <text evidence="9">Lacks conserved residue(s) required for the propagation of feature annotation.</text>
</comment>
<dbReference type="EMBL" id="NDFP01000001">
    <property type="protein sequence ID" value="PAL29208.1"/>
    <property type="molecule type" value="Genomic_DNA"/>
</dbReference>
<comment type="function">
    <text evidence="9">Catalyzes the phospholipid dependent N-acylation of the N-terminal cysteine of apolipoprotein, the last step in lipoprotein maturation.</text>
</comment>
<dbReference type="Pfam" id="PF20154">
    <property type="entry name" value="LNT_N"/>
    <property type="match status" value="1"/>
</dbReference>
<dbReference type="InterPro" id="IPR004563">
    <property type="entry name" value="Apolipo_AcylTrfase"/>
</dbReference>
<keyword evidence="7 9" id="KW-0472">Membrane</keyword>
<evidence type="ECO:0000256" key="5">
    <source>
        <dbReference type="ARBA" id="ARBA00022692"/>
    </source>
</evidence>
<proteinExistence type="inferred from homology"/>
<evidence type="ECO:0000259" key="10">
    <source>
        <dbReference type="PROSITE" id="PS50263"/>
    </source>
</evidence>
<feature type="transmembrane region" description="Helical" evidence="9">
    <location>
        <begin position="44"/>
        <end position="61"/>
    </location>
</feature>
<comment type="catalytic activity">
    <reaction evidence="9">
        <text>N-terminal S-1,2-diacyl-sn-glyceryl-L-cysteinyl-[lipoprotein] + a glycerophospholipid = N-acyl-S-1,2-diacyl-sn-glyceryl-L-cysteinyl-[lipoprotein] + a 2-acyl-sn-glycero-3-phospholipid + H(+)</text>
        <dbReference type="Rhea" id="RHEA:48228"/>
        <dbReference type="Rhea" id="RHEA-COMP:14681"/>
        <dbReference type="Rhea" id="RHEA-COMP:14684"/>
        <dbReference type="ChEBI" id="CHEBI:15378"/>
        <dbReference type="ChEBI" id="CHEBI:136912"/>
        <dbReference type="ChEBI" id="CHEBI:140656"/>
        <dbReference type="ChEBI" id="CHEBI:140657"/>
        <dbReference type="ChEBI" id="CHEBI:140660"/>
        <dbReference type="EC" id="2.3.1.269"/>
    </reaction>
</comment>
<dbReference type="PROSITE" id="PS50263">
    <property type="entry name" value="CN_HYDROLASE"/>
    <property type="match status" value="1"/>
</dbReference>
<evidence type="ECO:0000256" key="2">
    <source>
        <dbReference type="ARBA" id="ARBA00010065"/>
    </source>
</evidence>
<evidence type="ECO:0000256" key="8">
    <source>
        <dbReference type="ARBA" id="ARBA00023315"/>
    </source>
</evidence>
<gene>
    <name evidence="9" type="primary">lnt</name>
    <name evidence="11" type="ORF">B9K05_00645</name>
</gene>
<dbReference type="CDD" id="cd07571">
    <property type="entry name" value="ALP_N-acyl_transferase"/>
    <property type="match status" value="1"/>
</dbReference>
<dbReference type="GO" id="GO:0042158">
    <property type="term" value="P:lipoprotein biosynthetic process"/>
    <property type="evidence" value="ECO:0007669"/>
    <property type="project" value="UniProtKB-UniRule"/>
</dbReference>
<dbReference type="STRING" id="1231343.Absy_019_031"/>
<keyword evidence="12" id="KW-1185">Reference proteome</keyword>
<evidence type="ECO:0000313" key="12">
    <source>
        <dbReference type="Proteomes" id="UP000216033"/>
    </source>
</evidence>
<dbReference type="GO" id="GO:0016410">
    <property type="term" value="F:N-acyltransferase activity"/>
    <property type="evidence" value="ECO:0007669"/>
    <property type="project" value="UniProtKB-UniRule"/>
</dbReference>
<feature type="domain" description="CN hydrolase" evidence="10">
    <location>
        <begin position="266"/>
        <end position="521"/>
    </location>
</feature>
<feature type="transmembrane region" description="Helical" evidence="9">
    <location>
        <begin position="97"/>
        <end position="126"/>
    </location>
</feature>
<dbReference type="GO" id="GO:0005886">
    <property type="term" value="C:plasma membrane"/>
    <property type="evidence" value="ECO:0007669"/>
    <property type="project" value="UniProtKB-SubCell"/>
</dbReference>
<dbReference type="InterPro" id="IPR036526">
    <property type="entry name" value="C-N_Hydrolase_sf"/>
</dbReference>
<dbReference type="Gene3D" id="3.60.110.10">
    <property type="entry name" value="Carbon-nitrogen hydrolase"/>
    <property type="match status" value="1"/>
</dbReference>
<feature type="transmembrane region" description="Helical" evidence="9">
    <location>
        <begin position="133"/>
        <end position="156"/>
    </location>
</feature>
<comment type="pathway">
    <text evidence="9">Protein modification; lipoprotein biosynthesis (N-acyl transfer).</text>
</comment>
<dbReference type="PANTHER" id="PTHR38686">
    <property type="entry name" value="APOLIPOPROTEIN N-ACYLTRANSFERASE"/>
    <property type="match status" value="1"/>
</dbReference>
<evidence type="ECO:0000313" key="11">
    <source>
        <dbReference type="EMBL" id="PAL29208.1"/>
    </source>
</evidence>
<name>A0A270BW94_9PROT</name>
<protein>
    <recommendedName>
        <fullName evidence="9">Apolipoprotein N-acyltransferase</fullName>
        <shortName evidence="9">ALP N-acyltransferase</shortName>
        <ecNumber evidence="9">2.3.1.269</ecNumber>
    </recommendedName>
</protein>
<comment type="similarity">
    <text evidence="2 9">Belongs to the CN hydrolase family. Apolipoprotein N-acyltransferase subfamily.</text>
</comment>
<dbReference type="AlphaFoldDB" id="A0A270BW94"/>
<evidence type="ECO:0000256" key="1">
    <source>
        <dbReference type="ARBA" id="ARBA00004651"/>
    </source>
</evidence>
<dbReference type="OrthoDB" id="9804277at2"/>
<accession>A0A270BW94</accession>
<evidence type="ECO:0000256" key="6">
    <source>
        <dbReference type="ARBA" id="ARBA00022989"/>
    </source>
</evidence>
<reference evidence="11 12" key="1">
    <citation type="submission" date="2017-04" db="EMBL/GenBank/DDBJ databases">
        <title>Kefir bacterial isolates.</title>
        <authorList>
            <person name="Kim Y."/>
            <person name="Blasche S."/>
            <person name="Patil K.R."/>
        </authorList>
    </citation>
    <scope>NUCLEOTIDE SEQUENCE [LARGE SCALE GENOMIC DNA]</scope>
    <source>
        <strain evidence="11 12">KR-2</strain>
    </source>
</reference>
<feature type="transmembrane region" description="Helical" evidence="9">
    <location>
        <begin position="21"/>
        <end position="38"/>
    </location>
</feature>
<dbReference type="HAMAP" id="MF_01148">
    <property type="entry name" value="Lnt"/>
    <property type="match status" value="1"/>
</dbReference>
<keyword evidence="3 9" id="KW-1003">Cell membrane</keyword>
<comment type="subcellular location">
    <subcellularLocation>
        <location evidence="1 9">Cell membrane</location>
        <topology evidence="1 9">Multi-pass membrane protein</topology>
    </subcellularLocation>
</comment>